<feature type="chain" id="PRO_5035818604" evidence="1">
    <location>
        <begin position="21"/>
        <end position="49"/>
    </location>
</feature>
<gene>
    <name evidence="2" type="ORF">KC19_7G137400</name>
</gene>
<keyword evidence="1" id="KW-0732">Signal</keyword>
<evidence type="ECO:0000313" key="3">
    <source>
        <dbReference type="Proteomes" id="UP000822688"/>
    </source>
</evidence>
<comment type="caution">
    <text evidence="2">The sequence shown here is derived from an EMBL/GenBank/DDBJ whole genome shotgun (WGS) entry which is preliminary data.</text>
</comment>
<feature type="signal peptide" evidence="1">
    <location>
        <begin position="1"/>
        <end position="20"/>
    </location>
</feature>
<accession>A0A8T0H7V0</accession>
<name>A0A8T0H7V0_CERPU</name>
<organism evidence="2 3">
    <name type="scientific">Ceratodon purpureus</name>
    <name type="common">Fire moss</name>
    <name type="synonym">Dicranum purpureum</name>
    <dbReference type="NCBI Taxonomy" id="3225"/>
    <lineage>
        <taxon>Eukaryota</taxon>
        <taxon>Viridiplantae</taxon>
        <taxon>Streptophyta</taxon>
        <taxon>Embryophyta</taxon>
        <taxon>Bryophyta</taxon>
        <taxon>Bryophytina</taxon>
        <taxon>Bryopsida</taxon>
        <taxon>Dicranidae</taxon>
        <taxon>Pseudoditrichales</taxon>
        <taxon>Ditrichaceae</taxon>
        <taxon>Ceratodon</taxon>
    </lineage>
</organism>
<protein>
    <submittedName>
        <fullName evidence="2">Uncharacterized protein</fullName>
    </submittedName>
</protein>
<reference evidence="2" key="1">
    <citation type="submission" date="2020-06" db="EMBL/GenBank/DDBJ databases">
        <title>WGS assembly of Ceratodon purpureus strain R40.</title>
        <authorList>
            <person name="Carey S.B."/>
            <person name="Jenkins J."/>
            <person name="Shu S."/>
            <person name="Lovell J.T."/>
            <person name="Sreedasyam A."/>
            <person name="Maumus F."/>
            <person name="Tiley G.P."/>
            <person name="Fernandez-Pozo N."/>
            <person name="Barry K."/>
            <person name="Chen C."/>
            <person name="Wang M."/>
            <person name="Lipzen A."/>
            <person name="Daum C."/>
            <person name="Saski C.A."/>
            <person name="Payton A.C."/>
            <person name="Mcbreen J.C."/>
            <person name="Conrad R.E."/>
            <person name="Kollar L.M."/>
            <person name="Olsson S."/>
            <person name="Huttunen S."/>
            <person name="Landis J.B."/>
            <person name="Wickett N.J."/>
            <person name="Johnson M.G."/>
            <person name="Rensing S.A."/>
            <person name="Grimwood J."/>
            <person name="Schmutz J."/>
            <person name="Mcdaniel S.F."/>
        </authorList>
    </citation>
    <scope>NUCLEOTIDE SEQUENCE</scope>
    <source>
        <strain evidence="2">R40</strain>
    </source>
</reference>
<sequence length="49" mass="5865">MWWFGTTTLFALLCTHRISAPKHQQHSIIYSIHTFSMTYFHSRYLESST</sequence>
<dbReference type="Proteomes" id="UP000822688">
    <property type="component" value="Chromosome 7"/>
</dbReference>
<dbReference type="AlphaFoldDB" id="A0A8T0H7V0"/>
<dbReference type="EMBL" id="CM026428">
    <property type="protein sequence ID" value="KAG0567473.1"/>
    <property type="molecule type" value="Genomic_DNA"/>
</dbReference>
<evidence type="ECO:0000313" key="2">
    <source>
        <dbReference type="EMBL" id="KAG0567473.1"/>
    </source>
</evidence>
<proteinExistence type="predicted"/>
<keyword evidence="3" id="KW-1185">Reference proteome</keyword>
<evidence type="ECO:0000256" key="1">
    <source>
        <dbReference type="SAM" id="SignalP"/>
    </source>
</evidence>